<name>A0ABX6U6Y9_9BACT</name>
<protein>
    <submittedName>
        <fullName evidence="1">Uncharacterized protein</fullName>
    </submittedName>
</protein>
<dbReference type="RefSeq" id="WP_027305282.1">
    <property type="nucleotide sequence ID" value="NZ_CP063091.1"/>
</dbReference>
<dbReference type="Proteomes" id="UP000594874">
    <property type="component" value="Chromosome"/>
</dbReference>
<dbReference type="EMBL" id="CP063091">
    <property type="protein sequence ID" value="QOR05168.1"/>
    <property type="molecule type" value="Genomic_DNA"/>
</dbReference>
<keyword evidence="2" id="KW-1185">Reference proteome</keyword>
<evidence type="ECO:0000313" key="2">
    <source>
        <dbReference type="Proteomes" id="UP000594874"/>
    </source>
</evidence>
<accession>A0ABX6U6Y9</accession>
<evidence type="ECO:0000313" key="1">
    <source>
        <dbReference type="EMBL" id="QOR05168.1"/>
    </source>
</evidence>
<gene>
    <name evidence="1" type="ORF">A0071_04345</name>
</gene>
<reference evidence="1 2" key="1">
    <citation type="submission" date="2020-10" db="EMBL/GenBank/DDBJ databases">
        <title>Campylobacter and Helicobacter PacBio genomes.</title>
        <authorList>
            <person name="Lane C."/>
        </authorList>
    </citation>
    <scope>NUCLEOTIDE SEQUENCE [LARGE SCALE GENOMIC DNA]</scope>
    <source>
        <strain evidence="1 2">2010D-8469</strain>
    </source>
</reference>
<sequence>MNEVEIENDSGVRFRITTDKIKGEGLPKTPLSPFDEVIITFYSDRNLKERMEFKNPRVREYYER</sequence>
<proteinExistence type="predicted"/>
<organism evidence="1 2">
    <name type="scientific">Campylobacter cuniculorum</name>
    <dbReference type="NCBI Taxonomy" id="374106"/>
    <lineage>
        <taxon>Bacteria</taxon>
        <taxon>Pseudomonadati</taxon>
        <taxon>Campylobacterota</taxon>
        <taxon>Epsilonproteobacteria</taxon>
        <taxon>Campylobacterales</taxon>
        <taxon>Campylobacteraceae</taxon>
        <taxon>Campylobacter</taxon>
    </lineage>
</organism>